<feature type="domain" description="Transcription regulator PadR N-terminal" evidence="1">
    <location>
        <begin position="7"/>
        <end position="80"/>
    </location>
</feature>
<evidence type="ECO:0000313" key="2">
    <source>
        <dbReference type="EMBL" id="PZW27455.1"/>
    </source>
</evidence>
<gene>
    <name evidence="2" type="ORF">EI42_03541</name>
</gene>
<dbReference type="PANTHER" id="PTHR43252">
    <property type="entry name" value="TRANSCRIPTIONAL REGULATOR YQJI"/>
    <property type="match status" value="1"/>
</dbReference>
<comment type="caution">
    <text evidence="2">The sequence shown here is derived from an EMBL/GenBank/DDBJ whole genome shotgun (WGS) entry which is preliminary data.</text>
</comment>
<reference evidence="2 3" key="1">
    <citation type="submission" date="2018-06" db="EMBL/GenBank/DDBJ databases">
        <title>Genomic Encyclopedia of Archaeal and Bacterial Type Strains, Phase II (KMG-II): from individual species to whole genera.</title>
        <authorList>
            <person name="Goeker M."/>
        </authorList>
    </citation>
    <scope>NUCLEOTIDE SEQUENCE [LARGE SCALE GENOMIC DNA]</scope>
    <source>
        <strain evidence="2 3">ATCC BAA-1881</strain>
    </source>
</reference>
<organism evidence="2 3">
    <name type="scientific">Thermosporothrix hazakensis</name>
    <dbReference type="NCBI Taxonomy" id="644383"/>
    <lineage>
        <taxon>Bacteria</taxon>
        <taxon>Bacillati</taxon>
        <taxon>Chloroflexota</taxon>
        <taxon>Ktedonobacteria</taxon>
        <taxon>Ktedonobacterales</taxon>
        <taxon>Thermosporotrichaceae</taxon>
        <taxon>Thermosporothrix</taxon>
    </lineage>
</organism>
<dbReference type="PANTHER" id="PTHR43252:SF6">
    <property type="entry name" value="NEGATIVE TRANSCRIPTION REGULATOR PADR"/>
    <property type="match status" value="1"/>
</dbReference>
<accession>A0A326U546</accession>
<proteinExistence type="predicted"/>
<dbReference type="Gene3D" id="1.10.10.10">
    <property type="entry name" value="Winged helix-like DNA-binding domain superfamily/Winged helix DNA-binding domain"/>
    <property type="match status" value="1"/>
</dbReference>
<name>A0A326U546_THEHA</name>
<dbReference type="Proteomes" id="UP000248806">
    <property type="component" value="Unassembled WGS sequence"/>
</dbReference>
<sequence>MHYELIILGVLMLHPAHGYKISKVIQKATGPFTRISHGRLYPLLNKMQKEGLIICLENEGSGERQARKYQITDAGRKRFHDLLMDTRSHQYDYQRFFLQKVAWFPFLPPEEQLFLVEDYIEYCQKHIEHYSEKVGALCRNELPPVLSQHALTMSNHSLKQWKLELAWAQELRAEIQNELQARTQT</sequence>
<dbReference type="InterPro" id="IPR036388">
    <property type="entry name" value="WH-like_DNA-bd_sf"/>
</dbReference>
<dbReference type="RefSeq" id="WP_111323901.1">
    <property type="nucleotide sequence ID" value="NZ_BIFX01000001.1"/>
</dbReference>
<evidence type="ECO:0000313" key="3">
    <source>
        <dbReference type="Proteomes" id="UP000248806"/>
    </source>
</evidence>
<dbReference type="EMBL" id="QKUF01000012">
    <property type="protein sequence ID" value="PZW27455.1"/>
    <property type="molecule type" value="Genomic_DNA"/>
</dbReference>
<dbReference type="OrthoDB" id="2374094at2"/>
<evidence type="ECO:0000259" key="1">
    <source>
        <dbReference type="Pfam" id="PF03551"/>
    </source>
</evidence>
<dbReference type="SUPFAM" id="SSF46785">
    <property type="entry name" value="Winged helix' DNA-binding domain"/>
    <property type="match status" value="1"/>
</dbReference>
<dbReference type="Pfam" id="PF03551">
    <property type="entry name" value="PadR"/>
    <property type="match status" value="1"/>
</dbReference>
<dbReference type="InterPro" id="IPR005149">
    <property type="entry name" value="Tscrpt_reg_PadR_N"/>
</dbReference>
<dbReference type="AlphaFoldDB" id="A0A326U546"/>
<protein>
    <submittedName>
        <fullName evidence="2">PadR family transcriptional regulator</fullName>
    </submittedName>
</protein>
<keyword evidence="3" id="KW-1185">Reference proteome</keyword>
<dbReference type="InterPro" id="IPR036390">
    <property type="entry name" value="WH_DNA-bd_sf"/>
</dbReference>